<evidence type="ECO:0000313" key="6">
    <source>
        <dbReference type="Proteomes" id="UP000010796"/>
    </source>
</evidence>
<sequence length="352" mass="40036">MNVLKQVIGIDVAMGELVCNFSLLTDELKIKLNSCEVFKNKPTGFVKLLKWAEKHKTAEGEILFVMEATGVYHEKLAHWLHGQSRKVAIVLPNKISNYSKTLDVKTVTDKTAAEAIARFGLERHLETWLPPKQLFREIKQLTREREQIVAERVVIKNQLHAEKVQAFPNKNSIKRLNSRLRLLNKQEAEIKTEIRQLINQDQKVKQDVANMTSIPGVGELTAAIVLAETNGFELIKNKRQLASYAGFDVKEKQSGISVKGKPKISKKGNRYLRKAVHLPALSAVKHCEQYKNTYARLVGRHGIKMKALVAVQRKILELMYILYKTETVFDPDYEEKRKAPQNIAGPFESSLS</sequence>
<reference evidence="6" key="2">
    <citation type="submission" date="2012-02" db="EMBL/GenBank/DDBJ databases">
        <title>The complete genome of Echinicola vietnamensis DSM 17526.</title>
        <authorList>
            <person name="Lucas S."/>
            <person name="Copeland A."/>
            <person name="Lapidus A."/>
            <person name="Glavina del Rio T."/>
            <person name="Dalin E."/>
            <person name="Tice H."/>
            <person name="Bruce D."/>
            <person name="Goodwin L."/>
            <person name="Pitluck S."/>
            <person name="Peters L."/>
            <person name="Ovchinnikova G."/>
            <person name="Teshima H."/>
            <person name="Kyrpides N."/>
            <person name="Mavromatis K."/>
            <person name="Ivanova N."/>
            <person name="Brettin T."/>
            <person name="Detter J.C."/>
            <person name="Han C."/>
            <person name="Larimer F."/>
            <person name="Land M."/>
            <person name="Hauser L."/>
            <person name="Markowitz V."/>
            <person name="Cheng J.-F."/>
            <person name="Hugenholtz P."/>
            <person name="Woyke T."/>
            <person name="Wu D."/>
            <person name="Brambilla E."/>
            <person name="Klenk H.-P."/>
            <person name="Eisen J.A."/>
        </authorList>
    </citation>
    <scope>NUCLEOTIDE SEQUENCE [LARGE SCALE GENOMIC DNA]</scope>
    <source>
        <strain evidence="6">DSM 17526 / LMG 23754 / KMM 6221</strain>
    </source>
</reference>
<dbReference type="HOGENOM" id="CLU_036902_5_0_10"/>
<dbReference type="InterPro" id="IPR003346">
    <property type="entry name" value="Transposase_20"/>
</dbReference>
<evidence type="ECO:0000313" key="4">
    <source>
        <dbReference type="EMBL" id="AGA76927.1"/>
    </source>
</evidence>
<dbReference type="PANTHER" id="PTHR33055:SF13">
    <property type="entry name" value="TRANSPOSASE"/>
    <property type="match status" value="1"/>
</dbReference>
<gene>
    <name evidence="4" type="ordered locus">Echvi_0649</name>
    <name evidence="5" type="ordered locus">Echvi_1633</name>
</gene>
<keyword evidence="1" id="KW-0175">Coiled coil</keyword>
<dbReference type="PATRIC" id="fig|926556.3.peg.1739"/>
<evidence type="ECO:0000259" key="3">
    <source>
        <dbReference type="Pfam" id="PF02371"/>
    </source>
</evidence>
<accession>L0FUE6</accession>
<feature type="domain" description="Transposase IS110-like N-terminal" evidence="2">
    <location>
        <begin position="8"/>
        <end position="162"/>
    </location>
</feature>
<name>L0FUE6_ECHVK</name>
<dbReference type="eggNOG" id="COG3547">
    <property type="taxonomic scope" value="Bacteria"/>
</dbReference>
<dbReference type="PANTHER" id="PTHR33055">
    <property type="entry name" value="TRANSPOSASE FOR INSERTION SEQUENCE ELEMENT IS1111A"/>
    <property type="match status" value="1"/>
</dbReference>
<dbReference type="OrthoDB" id="964423at2"/>
<dbReference type="RefSeq" id="WP_015264493.1">
    <property type="nucleotide sequence ID" value="NC_019904.1"/>
</dbReference>
<dbReference type="GO" id="GO:0004803">
    <property type="term" value="F:transposase activity"/>
    <property type="evidence" value="ECO:0007669"/>
    <property type="project" value="InterPro"/>
</dbReference>
<evidence type="ECO:0000313" key="5">
    <source>
        <dbReference type="EMBL" id="AGA77898.1"/>
    </source>
</evidence>
<feature type="coiled-coil region" evidence="1">
    <location>
        <begin position="138"/>
        <end position="203"/>
    </location>
</feature>
<dbReference type="AlphaFoldDB" id="L0FUE6"/>
<keyword evidence="6" id="KW-1185">Reference proteome</keyword>
<dbReference type="NCBIfam" id="NF033542">
    <property type="entry name" value="transpos_IS110"/>
    <property type="match status" value="1"/>
</dbReference>
<evidence type="ECO:0000259" key="2">
    <source>
        <dbReference type="Pfam" id="PF01548"/>
    </source>
</evidence>
<dbReference type="InterPro" id="IPR002525">
    <property type="entry name" value="Transp_IS110-like_N"/>
</dbReference>
<dbReference type="EMBL" id="CP003346">
    <property type="protein sequence ID" value="AGA77898.1"/>
    <property type="molecule type" value="Genomic_DNA"/>
</dbReference>
<organism evidence="4 6">
    <name type="scientific">Echinicola vietnamensis (strain DSM 17526 / LMG 23754 / KMM 6221)</name>
    <dbReference type="NCBI Taxonomy" id="926556"/>
    <lineage>
        <taxon>Bacteria</taxon>
        <taxon>Pseudomonadati</taxon>
        <taxon>Bacteroidota</taxon>
        <taxon>Cytophagia</taxon>
        <taxon>Cytophagales</taxon>
        <taxon>Cyclobacteriaceae</taxon>
        <taxon>Echinicola</taxon>
    </lineage>
</organism>
<dbReference type="Pfam" id="PF01548">
    <property type="entry name" value="DEDD_Tnp_IS110"/>
    <property type="match status" value="1"/>
</dbReference>
<proteinExistence type="predicted"/>
<evidence type="ECO:0000256" key="1">
    <source>
        <dbReference type="SAM" id="Coils"/>
    </source>
</evidence>
<reference evidence="4" key="1">
    <citation type="submission" date="2012-02" db="EMBL/GenBank/DDBJ databases">
        <title>The complete genome of Echinicola vietnamensis DSM 17526.</title>
        <authorList>
            <consortium name="US DOE Joint Genome Institute (JGI-PGF)"/>
            <person name="Lucas S."/>
            <person name="Copeland A."/>
            <person name="Lapidus A."/>
            <person name="Glavina del Rio T."/>
            <person name="Dalin E."/>
            <person name="Tice H."/>
            <person name="Bruce D."/>
            <person name="Goodwin L."/>
            <person name="Pitluck S."/>
            <person name="Peters L."/>
            <person name="Ovchinnikova G."/>
            <person name="Teshima H."/>
            <person name="Kyrpides N."/>
            <person name="Mavromatis K."/>
            <person name="Ivanova N."/>
            <person name="Brettin T."/>
            <person name="Detter J.C."/>
            <person name="Han C."/>
            <person name="Larimer F."/>
            <person name="Land M."/>
            <person name="Hauser L."/>
            <person name="Markowitz V."/>
            <person name="Cheng J.-F."/>
            <person name="Hugenholtz P."/>
            <person name="Woyke T."/>
            <person name="Wu D."/>
            <person name="Brambilla E."/>
            <person name="Klenk H.-P."/>
            <person name="Eisen J.A."/>
        </authorList>
    </citation>
    <scope>NUCLEOTIDE SEQUENCE</scope>
    <source>
        <strain evidence="4">DSM 17526</strain>
    </source>
</reference>
<dbReference type="InterPro" id="IPR047650">
    <property type="entry name" value="Transpos_IS110"/>
</dbReference>
<dbReference type="GO" id="GO:0006313">
    <property type="term" value="P:DNA transposition"/>
    <property type="evidence" value="ECO:0007669"/>
    <property type="project" value="InterPro"/>
</dbReference>
<dbReference type="EMBL" id="CP003346">
    <property type="protein sequence ID" value="AGA76927.1"/>
    <property type="molecule type" value="Genomic_DNA"/>
</dbReference>
<feature type="domain" description="Transposase IS116/IS110/IS902 C-terminal" evidence="3">
    <location>
        <begin position="210"/>
        <end position="294"/>
    </location>
</feature>
<dbReference type="KEGG" id="evi:Echvi_1633"/>
<dbReference type="GO" id="GO:0003677">
    <property type="term" value="F:DNA binding"/>
    <property type="evidence" value="ECO:0007669"/>
    <property type="project" value="InterPro"/>
</dbReference>
<dbReference type="KEGG" id="evi:Echvi_0649"/>
<protein>
    <submittedName>
        <fullName evidence="4">Transposase</fullName>
    </submittedName>
</protein>
<dbReference type="Pfam" id="PF02371">
    <property type="entry name" value="Transposase_20"/>
    <property type="match status" value="1"/>
</dbReference>
<dbReference type="Proteomes" id="UP000010796">
    <property type="component" value="Chromosome"/>
</dbReference>